<gene>
    <name evidence="2" type="ORF">GMDG_02042</name>
</gene>
<sequence>MINLPPAPTYIHQHPLTPHLPKPPLAARKTTKRQPKHHHYHHHEAHHHRAHQNGKLPSTHPRPPFLNQPPTMPFNPVNTTLHPCLNAPHPNLAPRSPLRHRSAPHPPRPAQQGTWRRLERRIRGKIWTGKASGGELGNGIGNGNWGVMEEEREETRMYELTEKERGVGRMVVEECSWEVEREETEGSAGREKRRGDEKEERLERAAELLGRQGKVGVEVSDEVEDEVVEERRVAV</sequence>
<protein>
    <submittedName>
        <fullName evidence="2">Uncharacterized protein</fullName>
    </submittedName>
</protein>
<proteinExistence type="predicted"/>
<evidence type="ECO:0000313" key="3">
    <source>
        <dbReference type="Proteomes" id="UP000011064"/>
    </source>
</evidence>
<feature type="region of interest" description="Disordered" evidence="1">
    <location>
        <begin position="94"/>
        <end position="115"/>
    </location>
</feature>
<feature type="compositionally biased region" description="Basic and acidic residues" evidence="1">
    <location>
        <begin position="188"/>
        <end position="201"/>
    </location>
</feature>
<dbReference type="VEuPathDB" id="FungiDB:GMDG_02042"/>
<dbReference type="Proteomes" id="UP000011064">
    <property type="component" value="Unassembled WGS sequence"/>
</dbReference>
<organism evidence="2 3">
    <name type="scientific">Pseudogymnoascus destructans (strain ATCC MYA-4855 / 20631-21)</name>
    <name type="common">Bat white-nose syndrome fungus</name>
    <name type="synonym">Geomyces destructans</name>
    <dbReference type="NCBI Taxonomy" id="658429"/>
    <lineage>
        <taxon>Eukaryota</taxon>
        <taxon>Fungi</taxon>
        <taxon>Dikarya</taxon>
        <taxon>Ascomycota</taxon>
        <taxon>Pezizomycotina</taxon>
        <taxon>Leotiomycetes</taxon>
        <taxon>Thelebolales</taxon>
        <taxon>Thelebolaceae</taxon>
        <taxon>Pseudogymnoascus</taxon>
    </lineage>
</organism>
<dbReference type="InParanoid" id="L8FZG3"/>
<feature type="region of interest" description="Disordered" evidence="1">
    <location>
        <begin position="179"/>
        <end position="201"/>
    </location>
</feature>
<evidence type="ECO:0000256" key="1">
    <source>
        <dbReference type="SAM" id="MobiDB-lite"/>
    </source>
</evidence>
<keyword evidence="3" id="KW-1185">Reference proteome</keyword>
<dbReference type="AlphaFoldDB" id="L8FZG3"/>
<name>L8FZG3_PSED2</name>
<feature type="compositionally biased region" description="Basic residues" evidence="1">
    <location>
        <begin position="29"/>
        <end position="52"/>
    </location>
</feature>
<accession>L8FZG3</accession>
<dbReference type="HOGENOM" id="CLU_1180655_0_0_1"/>
<feature type="region of interest" description="Disordered" evidence="1">
    <location>
        <begin position="1"/>
        <end position="60"/>
    </location>
</feature>
<reference evidence="3" key="1">
    <citation type="submission" date="2010-09" db="EMBL/GenBank/DDBJ databases">
        <title>The genome sequence of Geomyces destructans 20631-21.</title>
        <authorList>
            <consortium name="The Broad Institute Genome Sequencing Platform"/>
            <person name="Cuomo C.A."/>
            <person name="Blehert D.S."/>
            <person name="Lorch J.M."/>
            <person name="Young S.K."/>
            <person name="Zeng Q."/>
            <person name="Gargeya S."/>
            <person name="Fitzgerald M."/>
            <person name="Haas B."/>
            <person name="Abouelleil A."/>
            <person name="Alvarado L."/>
            <person name="Arachchi H.M."/>
            <person name="Berlin A."/>
            <person name="Brown A."/>
            <person name="Chapman S.B."/>
            <person name="Chen Z."/>
            <person name="Dunbar C."/>
            <person name="Freedman E."/>
            <person name="Gearin G."/>
            <person name="Gellesch M."/>
            <person name="Goldberg J."/>
            <person name="Griggs A."/>
            <person name="Gujja S."/>
            <person name="Heiman D."/>
            <person name="Howarth C."/>
            <person name="Larson L."/>
            <person name="Lui A."/>
            <person name="MacDonald P.J.P."/>
            <person name="Montmayeur A."/>
            <person name="Murphy C."/>
            <person name="Neiman D."/>
            <person name="Pearson M."/>
            <person name="Priest M."/>
            <person name="Roberts A."/>
            <person name="Saif S."/>
            <person name="Shea T."/>
            <person name="Shenoy N."/>
            <person name="Sisk P."/>
            <person name="Stolte C."/>
            <person name="Sykes S."/>
            <person name="Wortman J."/>
            <person name="Nusbaum C."/>
            <person name="Birren B."/>
        </authorList>
    </citation>
    <scope>NUCLEOTIDE SEQUENCE [LARGE SCALE GENOMIC DNA]</scope>
    <source>
        <strain evidence="3">ATCC MYA-4855 / 20631-21</strain>
    </source>
</reference>
<evidence type="ECO:0000313" key="2">
    <source>
        <dbReference type="EMBL" id="ELR06247.1"/>
    </source>
</evidence>
<dbReference type="EMBL" id="GL573195">
    <property type="protein sequence ID" value="ELR06247.1"/>
    <property type="molecule type" value="Genomic_DNA"/>
</dbReference>